<evidence type="ECO:0000256" key="13">
    <source>
        <dbReference type="SAM" id="MobiDB-lite"/>
    </source>
</evidence>
<evidence type="ECO:0000256" key="10">
    <source>
        <dbReference type="ARBA" id="ARBA00023136"/>
    </source>
</evidence>
<evidence type="ECO:0000256" key="2">
    <source>
        <dbReference type="ARBA" id="ARBA00004651"/>
    </source>
</evidence>
<dbReference type="OrthoDB" id="8867927at2759"/>
<keyword evidence="6 11" id="KW-0812">Transmembrane</keyword>
<keyword evidence="10 11" id="KW-0472">Membrane</keyword>
<keyword evidence="4" id="KW-0796">Tight junction</keyword>
<dbReference type="AlphaFoldDB" id="A0A8T3CKT1"/>
<comment type="similarity">
    <text evidence="3 12">Belongs to the ELL/occludin family.</text>
</comment>
<dbReference type="PANTHER" id="PTHR23288">
    <property type="entry name" value="OCCLUDIN AND RNA POLYMERASE II ELONGATION FACTOR ELL"/>
    <property type="match status" value="1"/>
</dbReference>
<dbReference type="EMBL" id="JAERUA010000024">
    <property type="protein sequence ID" value="KAI1883335.1"/>
    <property type="molecule type" value="Genomic_DNA"/>
</dbReference>
<dbReference type="GO" id="GO:0000987">
    <property type="term" value="F:cis-regulatory region sequence-specific DNA binding"/>
    <property type="evidence" value="ECO:0007669"/>
    <property type="project" value="TreeGrafter"/>
</dbReference>
<evidence type="ECO:0000256" key="4">
    <source>
        <dbReference type="ARBA" id="ARBA00022427"/>
    </source>
</evidence>
<feature type="domain" description="OCEL" evidence="16">
    <location>
        <begin position="384"/>
        <end position="492"/>
    </location>
</feature>
<dbReference type="Gene3D" id="6.10.140.340">
    <property type="match status" value="1"/>
</dbReference>
<keyword evidence="8 14" id="KW-1133">Transmembrane helix</keyword>
<evidence type="ECO:0000256" key="8">
    <source>
        <dbReference type="ARBA" id="ARBA00022989"/>
    </source>
</evidence>
<feature type="transmembrane region" description="Helical" evidence="14">
    <location>
        <begin position="109"/>
        <end position="129"/>
    </location>
</feature>
<evidence type="ECO:0000256" key="14">
    <source>
        <dbReference type="SAM" id="Phobius"/>
    </source>
</evidence>
<feature type="transmembrane region" description="Helical" evidence="14">
    <location>
        <begin position="220"/>
        <end position="239"/>
    </location>
</feature>
<evidence type="ECO:0000256" key="7">
    <source>
        <dbReference type="ARBA" id="ARBA00022949"/>
    </source>
</evidence>
<evidence type="ECO:0000259" key="15">
    <source>
        <dbReference type="PROSITE" id="PS51225"/>
    </source>
</evidence>
<evidence type="ECO:0000256" key="6">
    <source>
        <dbReference type="ARBA" id="ARBA00022692"/>
    </source>
</evidence>
<dbReference type="SUPFAM" id="SSF144292">
    <property type="entry name" value="occludin/ELL-like"/>
    <property type="match status" value="1"/>
</dbReference>
<keyword evidence="5" id="KW-1003">Cell membrane</keyword>
<dbReference type="PANTHER" id="PTHR23288:SF38">
    <property type="entry name" value="OCCLUDIN"/>
    <property type="match status" value="1"/>
</dbReference>
<accession>A0A8T3CKT1</accession>
<dbReference type="Pfam" id="PF07303">
    <property type="entry name" value="Occludin_ELL"/>
    <property type="match status" value="1"/>
</dbReference>
<evidence type="ECO:0000256" key="3">
    <source>
        <dbReference type="ARBA" id="ARBA00009171"/>
    </source>
</evidence>
<evidence type="ECO:0000256" key="1">
    <source>
        <dbReference type="ARBA" id="ARBA00004435"/>
    </source>
</evidence>
<reference evidence="17" key="1">
    <citation type="submission" date="2021-01" db="EMBL/GenBank/DDBJ databases">
        <authorList>
            <person name="Zahm M."/>
            <person name="Roques C."/>
            <person name="Cabau C."/>
            <person name="Klopp C."/>
            <person name="Donnadieu C."/>
            <person name="Jouanno E."/>
            <person name="Lampietro C."/>
            <person name="Louis A."/>
            <person name="Herpin A."/>
            <person name="Echchiki A."/>
            <person name="Berthelot C."/>
            <person name="Parey E."/>
            <person name="Roest-Crollius H."/>
            <person name="Braasch I."/>
            <person name="Postlethwait J."/>
            <person name="Bobe J."/>
            <person name="Montfort J."/>
            <person name="Bouchez O."/>
            <person name="Begum T."/>
            <person name="Mejri S."/>
            <person name="Adams A."/>
            <person name="Chen W.-J."/>
            <person name="Guiguen Y."/>
        </authorList>
    </citation>
    <scope>NUCLEOTIDE SEQUENCE</scope>
    <source>
        <tissue evidence="17">Blood</tissue>
    </source>
</reference>
<keyword evidence="18" id="KW-1185">Reference proteome</keyword>
<keyword evidence="7" id="KW-0965">Cell junction</keyword>
<feature type="transmembrane region" description="Helical" evidence="14">
    <location>
        <begin position="48"/>
        <end position="70"/>
    </location>
</feature>
<keyword evidence="9" id="KW-0175">Coiled coil</keyword>
<gene>
    <name evidence="17" type="ORF">AGOR_G00244130</name>
</gene>
<protein>
    <recommendedName>
        <fullName evidence="19">Occludin-like</fullName>
    </recommendedName>
</protein>
<proteinExistence type="inferred from homology"/>
<evidence type="ECO:0000256" key="5">
    <source>
        <dbReference type="ARBA" id="ARBA00022475"/>
    </source>
</evidence>
<dbReference type="GO" id="GO:0042795">
    <property type="term" value="P:snRNA transcription by RNA polymerase II"/>
    <property type="evidence" value="ECO:0007669"/>
    <property type="project" value="TreeGrafter"/>
</dbReference>
<comment type="caution">
    <text evidence="17">The sequence shown here is derived from an EMBL/GenBank/DDBJ whole genome shotgun (WGS) entry which is preliminary data.</text>
</comment>
<dbReference type="GO" id="GO:0005923">
    <property type="term" value="C:bicellular tight junction"/>
    <property type="evidence" value="ECO:0007669"/>
    <property type="project" value="UniProtKB-SubCell"/>
</dbReference>
<sequence length="495" mass="54643">MTTHRSTVPAPLMPPIEAIPPSCTPRGDLEGRPQEFYQCLAPTGVVRVLQGLIAVLSFIIFTCAAAALVWDMQPSSVGGYGSAVGGYSFSDGLETGYSSSYPTPRSAKAVMLTVAVLNFLAASLFLAGSFRRTAATCGCKFYLAVLLVDVAMVILQGIANVVFVLGVNPMTQGSMSQNHLLLMCQSLDGKNVWEGAGGVWGFPMFTQYLFHYCYMDAQEIVAMVCGFMVVIPLAATVYFSHKTRSKIWRHGKHNIYWDPPLVEPPAGLKDWPNRWEGGRSIHSTSTLPMTEKPSSLVRATNSIIFYPVATDTVFSEGTAPGYVSSSECSVGGCTEKPSPDRGIQPSPTVRGGEGRQDLSLGRERPQREPGYTTGRVMPQKHHLEDLMSLYPEITSDDQRREYRSVFDSGLALYKRLCTEMDAVTSQVRKLSKDLDKLPEGSTQHQAAAAEYIRLKQWRRTPEYQTKKLQCRELQQKLNHIKTLVRIYDANSISLL</sequence>
<organism evidence="17 18">
    <name type="scientific">Albula goreensis</name>
    <dbReference type="NCBI Taxonomy" id="1534307"/>
    <lineage>
        <taxon>Eukaryota</taxon>
        <taxon>Metazoa</taxon>
        <taxon>Chordata</taxon>
        <taxon>Craniata</taxon>
        <taxon>Vertebrata</taxon>
        <taxon>Euteleostomi</taxon>
        <taxon>Actinopterygii</taxon>
        <taxon>Neopterygii</taxon>
        <taxon>Teleostei</taxon>
        <taxon>Albuliformes</taxon>
        <taxon>Albulidae</taxon>
        <taxon>Albula</taxon>
    </lineage>
</organism>
<name>A0A8T3CKT1_9TELE</name>
<comment type="subcellular location">
    <subcellularLocation>
        <location evidence="1">Cell junction</location>
        <location evidence="1">Tight junction</location>
    </subcellularLocation>
    <subcellularLocation>
        <location evidence="2">Cell membrane</location>
        <topology evidence="2">Multi-pass membrane protein</topology>
    </subcellularLocation>
</comment>
<evidence type="ECO:0000256" key="11">
    <source>
        <dbReference type="PROSITE-ProRule" id="PRU00581"/>
    </source>
</evidence>
<dbReference type="Proteomes" id="UP000829720">
    <property type="component" value="Unassembled WGS sequence"/>
</dbReference>
<evidence type="ECO:0000256" key="12">
    <source>
        <dbReference type="PROSITE-ProRule" id="PRU01324"/>
    </source>
</evidence>
<feature type="compositionally biased region" description="Basic and acidic residues" evidence="13">
    <location>
        <begin position="352"/>
        <end position="367"/>
    </location>
</feature>
<evidence type="ECO:0000256" key="9">
    <source>
        <dbReference type="ARBA" id="ARBA00023054"/>
    </source>
</evidence>
<dbReference type="InterPro" id="IPR008253">
    <property type="entry name" value="Marvel"/>
</dbReference>
<dbReference type="PROSITE" id="PS51225">
    <property type="entry name" value="MARVEL"/>
    <property type="match status" value="1"/>
</dbReference>
<dbReference type="InterPro" id="IPR031176">
    <property type="entry name" value="ELL/occludin"/>
</dbReference>
<feature type="region of interest" description="Disordered" evidence="13">
    <location>
        <begin position="325"/>
        <end position="375"/>
    </location>
</feature>
<feature type="transmembrane region" description="Helical" evidence="14">
    <location>
        <begin position="141"/>
        <end position="165"/>
    </location>
</feature>
<feature type="domain" description="MARVEL" evidence="15">
    <location>
        <begin position="41"/>
        <end position="245"/>
    </location>
</feature>
<dbReference type="GO" id="GO:0008023">
    <property type="term" value="C:transcription elongation factor complex"/>
    <property type="evidence" value="ECO:0007669"/>
    <property type="project" value="TreeGrafter"/>
</dbReference>
<dbReference type="GO" id="GO:0032968">
    <property type="term" value="P:positive regulation of transcription elongation by RNA polymerase II"/>
    <property type="evidence" value="ECO:0007669"/>
    <property type="project" value="TreeGrafter"/>
</dbReference>
<dbReference type="GO" id="GO:0005886">
    <property type="term" value="C:plasma membrane"/>
    <property type="evidence" value="ECO:0007669"/>
    <property type="project" value="UniProtKB-SubCell"/>
</dbReference>
<evidence type="ECO:0000313" key="17">
    <source>
        <dbReference type="EMBL" id="KAI1883335.1"/>
    </source>
</evidence>
<evidence type="ECO:0000313" key="18">
    <source>
        <dbReference type="Proteomes" id="UP000829720"/>
    </source>
</evidence>
<dbReference type="PROSITE" id="PS51980">
    <property type="entry name" value="OCEL"/>
    <property type="match status" value="1"/>
</dbReference>
<dbReference type="InterPro" id="IPR010844">
    <property type="entry name" value="Occludin_ELL"/>
</dbReference>
<evidence type="ECO:0000259" key="16">
    <source>
        <dbReference type="PROSITE" id="PS51980"/>
    </source>
</evidence>
<evidence type="ECO:0008006" key="19">
    <source>
        <dbReference type="Google" id="ProtNLM"/>
    </source>
</evidence>